<reference evidence="2 3" key="1">
    <citation type="submission" date="2022-12" db="EMBL/GenBank/DDBJ databases">
        <title>Two new species, Stenotrophomonas aracearum and Stenotrophomonas oahuensis, isolated from Anthurium (Araceae family) in Hawaii.</title>
        <authorList>
            <person name="Chunag S.C."/>
            <person name="Dobhal S."/>
            <person name="Alvarez A."/>
            <person name="Arif M."/>
        </authorList>
    </citation>
    <scope>NUCLEOTIDE SEQUENCE [LARGE SCALE GENOMIC DNA]</scope>
    <source>
        <strain evidence="2 3">A5586</strain>
    </source>
</reference>
<sequence length="100" mass="11157">MSEVVERYSALFALIGIGIWVTTIATMRVLRKLNRERPEVLRGVGVTEVDWWFSSWRGIFLLRFSQQGICLSSGQRWMLRGCILSSAALVVSLGVIAALG</sequence>
<dbReference type="EMBL" id="CP115541">
    <property type="protein sequence ID" value="WNH52302.1"/>
    <property type="molecule type" value="Genomic_DNA"/>
</dbReference>
<evidence type="ECO:0008006" key="4">
    <source>
        <dbReference type="Google" id="ProtNLM"/>
    </source>
</evidence>
<protein>
    <recommendedName>
        <fullName evidence="4">Transmembrane protein</fullName>
    </recommendedName>
</protein>
<name>A0ABY9YN28_9GAMM</name>
<evidence type="ECO:0000313" key="3">
    <source>
        <dbReference type="Proteomes" id="UP001302072"/>
    </source>
</evidence>
<dbReference type="RefSeq" id="WP_311191506.1">
    <property type="nucleotide sequence ID" value="NZ_CP115541.1"/>
</dbReference>
<accession>A0ABY9YN28</accession>
<evidence type="ECO:0000256" key="1">
    <source>
        <dbReference type="SAM" id="Phobius"/>
    </source>
</evidence>
<organism evidence="2 3">
    <name type="scientific">Stenotrophomonas oahuensis</name>
    <dbReference type="NCBI Taxonomy" id="3003271"/>
    <lineage>
        <taxon>Bacteria</taxon>
        <taxon>Pseudomonadati</taxon>
        <taxon>Pseudomonadota</taxon>
        <taxon>Gammaproteobacteria</taxon>
        <taxon>Lysobacterales</taxon>
        <taxon>Lysobacteraceae</taxon>
        <taxon>Stenotrophomonas</taxon>
    </lineage>
</organism>
<feature type="transmembrane region" description="Helical" evidence="1">
    <location>
        <begin position="12"/>
        <end position="30"/>
    </location>
</feature>
<dbReference type="Proteomes" id="UP001302072">
    <property type="component" value="Chromosome"/>
</dbReference>
<feature type="transmembrane region" description="Helical" evidence="1">
    <location>
        <begin position="77"/>
        <end position="99"/>
    </location>
</feature>
<proteinExistence type="predicted"/>
<keyword evidence="1" id="KW-0812">Transmembrane</keyword>
<gene>
    <name evidence="2" type="ORF">PDM29_18535</name>
</gene>
<evidence type="ECO:0000313" key="2">
    <source>
        <dbReference type="EMBL" id="WNH52302.1"/>
    </source>
</evidence>
<keyword evidence="1" id="KW-1133">Transmembrane helix</keyword>
<keyword evidence="1" id="KW-0472">Membrane</keyword>
<keyword evidence="3" id="KW-1185">Reference proteome</keyword>